<organism evidence="2 3">
    <name type="scientific">Melghirimyces thermohalophilus</name>
    <dbReference type="NCBI Taxonomy" id="1236220"/>
    <lineage>
        <taxon>Bacteria</taxon>
        <taxon>Bacillati</taxon>
        <taxon>Bacillota</taxon>
        <taxon>Bacilli</taxon>
        <taxon>Bacillales</taxon>
        <taxon>Thermoactinomycetaceae</taxon>
        <taxon>Melghirimyces</taxon>
    </lineage>
</organism>
<dbReference type="EMBL" id="FMZA01000008">
    <property type="protein sequence ID" value="SDC44288.1"/>
    <property type="molecule type" value="Genomic_DNA"/>
</dbReference>
<name>A0A1G6LLW6_9BACL</name>
<sequence length="237" mass="27228">MNQPVIQRIMVGKPQTFGQKGSTEPMDREWRSGIVKDVVKGKIWAGKTNLEGDGQADKKHHGGAEKAIFAYPVSHYSYWQQKLNRTDFSIGAFGENLAVQHLTEADICIGDIFRIGEIMVQVSQPRQPCWKPARRWKIKDLALQIQQEGLTGWYFRVLKEGWIQEGHTLQLLERPYPQWTVAKCNDVMHHQKQDLQAAARLAQCELLAPNWRNRLYKRAQGEDQSDIRNRVIGPNEG</sequence>
<dbReference type="InterPro" id="IPR005302">
    <property type="entry name" value="MoCF_Sase_C"/>
</dbReference>
<gene>
    <name evidence="2" type="ORF">SAMN04488112_10829</name>
</gene>
<dbReference type="InterPro" id="IPR052353">
    <property type="entry name" value="Benzoxazolinone_Detox_Enz"/>
</dbReference>
<reference evidence="2 3" key="1">
    <citation type="submission" date="2016-10" db="EMBL/GenBank/DDBJ databases">
        <authorList>
            <person name="de Groot N.N."/>
        </authorList>
    </citation>
    <scope>NUCLEOTIDE SEQUENCE [LARGE SCALE GENOMIC DNA]</scope>
    <source>
        <strain evidence="2 3">DSM 45514</strain>
    </source>
</reference>
<evidence type="ECO:0000313" key="2">
    <source>
        <dbReference type="EMBL" id="SDC44288.1"/>
    </source>
</evidence>
<feature type="domain" description="MOSC" evidence="1">
    <location>
        <begin position="37"/>
        <end position="172"/>
    </location>
</feature>
<protein>
    <submittedName>
        <fullName evidence="2">MOSC domain-containing protein YiiM</fullName>
    </submittedName>
</protein>
<dbReference type="STRING" id="1236220.SAMN04488112_10829"/>
<dbReference type="RefSeq" id="WP_245662192.1">
    <property type="nucleotide sequence ID" value="NZ_FMZA01000008.1"/>
</dbReference>
<evidence type="ECO:0000313" key="3">
    <source>
        <dbReference type="Proteomes" id="UP000199387"/>
    </source>
</evidence>
<dbReference type="InterPro" id="IPR005163">
    <property type="entry name" value="Tri_helical_YiiM-like"/>
</dbReference>
<dbReference type="PANTHER" id="PTHR30212">
    <property type="entry name" value="PROTEIN YIIM"/>
    <property type="match status" value="1"/>
</dbReference>
<dbReference type="SUPFAM" id="SSF50800">
    <property type="entry name" value="PK beta-barrel domain-like"/>
    <property type="match status" value="1"/>
</dbReference>
<dbReference type="Proteomes" id="UP000199387">
    <property type="component" value="Unassembled WGS sequence"/>
</dbReference>
<dbReference type="Pfam" id="PF03473">
    <property type="entry name" value="MOSC"/>
    <property type="match status" value="1"/>
</dbReference>
<keyword evidence="3" id="KW-1185">Reference proteome</keyword>
<dbReference type="AlphaFoldDB" id="A0A1G6LLW6"/>
<evidence type="ECO:0000259" key="1">
    <source>
        <dbReference type="PROSITE" id="PS51340"/>
    </source>
</evidence>
<dbReference type="GO" id="GO:0003824">
    <property type="term" value="F:catalytic activity"/>
    <property type="evidence" value="ECO:0007669"/>
    <property type="project" value="InterPro"/>
</dbReference>
<dbReference type="GO" id="GO:0030151">
    <property type="term" value="F:molybdenum ion binding"/>
    <property type="evidence" value="ECO:0007669"/>
    <property type="project" value="InterPro"/>
</dbReference>
<dbReference type="InterPro" id="IPR011037">
    <property type="entry name" value="Pyrv_Knase-like_insert_dom_sf"/>
</dbReference>
<dbReference type="Gene3D" id="2.40.33.20">
    <property type="entry name" value="PK beta-barrel domain-like"/>
    <property type="match status" value="1"/>
</dbReference>
<dbReference type="Pfam" id="PF03475">
    <property type="entry name" value="YiiM_3-alpha"/>
    <property type="match status" value="1"/>
</dbReference>
<accession>A0A1G6LLW6</accession>
<dbReference type="GO" id="GO:0030170">
    <property type="term" value="F:pyridoxal phosphate binding"/>
    <property type="evidence" value="ECO:0007669"/>
    <property type="project" value="InterPro"/>
</dbReference>
<dbReference type="PROSITE" id="PS51340">
    <property type="entry name" value="MOSC"/>
    <property type="match status" value="1"/>
</dbReference>
<dbReference type="PANTHER" id="PTHR30212:SF2">
    <property type="entry name" value="PROTEIN YIIM"/>
    <property type="match status" value="1"/>
</dbReference>
<proteinExistence type="predicted"/>